<dbReference type="Gene3D" id="2.130.10.10">
    <property type="entry name" value="YVTN repeat-like/Quinoprotein amine dehydrogenase"/>
    <property type="match status" value="2"/>
</dbReference>
<dbReference type="Proteomes" id="UP000005222">
    <property type="component" value="Chromosome N"/>
</dbReference>
<evidence type="ECO:0000313" key="8">
    <source>
        <dbReference type="Proteomes" id="UP000005222"/>
    </source>
</evidence>
<dbReference type="GO" id="GO:0017183">
    <property type="term" value="P:protein histidyl modification to diphthamide"/>
    <property type="evidence" value="ECO:0007669"/>
    <property type="project" value="TreeGrafter"/>
</dbReference>
<organism evidence="7 8">
    <name type="scientific">Pichia sorbitophila (strain ATCC MYA-4447 / BCRC 22081 / CBS 7064 / NBRC 10061 / NRRL Y-12695)</name>
    <name type="common">Hybrid yeast</name>
    <dbReference type="NCBI Taxonomy" id="559304"/>
    <lineage>
        <taxon>Eukaryota</taxon>
        <taxon>Fungi</taxon>
        <taxon>Dikarya</taxon>
        <taxon>Ascomycota</taxon>
        <taxon>Saccharomycotina</taxon>
        <taxon>Pichiomycetes</taxon>
        <taxon>Debaryomycetaceae</taxon>
        <taxon>Millerozyma</taxon>
    </lineage>
</organism>
<dbReference type="GO" id="GO:0005737">
    <property type="term" value="C:cytoplasm"/>
    <property type="evidence" value="ECO:0007669"/>
    <property type="project" value="TreeGrafter"/>
</dbReference>
<evidence type="ECO:0000256" key="4">
    <source>
        <dbReference type="ARBA" id="ARBA00038092"/>
    </source>
</evidence>
<evidence type="ECO:0000256" key="5">
    <source>
        <dbReference type="ARBA" id="ARBA00039131"/>
    </source>
</evidence>
<dbReference type="InterPro" id="IPR001680">
    <property type="entry name" value="WD40_rpt"/>
</dbReference>
<evidence type="ECO:0000256" key="1">
    <source>
        <dbReference type="ARBA" id="ARBA00005156"/>
    </source>
</evidence>
<dbReference type="Pfam" id="PF00400">
    <property type="entry name" value="WD40"/>
    <property type="match status" value="1"/>
</dbReference>
<sequence length="356" mass="39693">MNDTDIPVSQRLSRTTSSLPPCCLVVHPKDKSLVIVGTYKLHEGDSREGTIEIYKVDLKDKSLKLAADYAAGSAILDLKIHPKNSDLIFTCHSTGEVKIWRIDIGDLTLKEQDHHQIVEKTTLLTSMAFSPNSDEEIALTATDGSVSTLCYGSGRHSITQMHTTHDLECWIGAYGQVGDLRNVLFTGGDDGRLIAHDLRSSMHIWSTNYNHHDAGVTSILCPSETWNANKNNHLWTGSYDDCLRIFDLRVMDSRAPSLIEGYLPRVIQKKNLGGGVWRLLPSLLPNDDRVLSCCMYDGARIVEVNDSGFEVSRYFKGDHESMCYAGDWSTDGEFVVTSSFYDKVIQVWSPDEVSSQ</sequence>
<dbReference type="STRING" id="559304.G8Y1L6"/>
<evidence type="ECO:0000256" key="3">
    <source>
        <dbReference type="ARBA" id="ARBA00022737"/>
    </source>
</evidence>
<keyword evidence="8" id="KW-1185">Reference proteome</keyword>
<dbReference type="EMBL" id="FO082046">
    <property type="protein sequence ID" value="CCE86719.1"/>
    <property type="molecule type" value="Genomic_DNA"/>
</dbReference>
<dbReference type="EC" id="3.1.1.97" evidence="5"/>
<accession>G8Y1L6</accession>
<comment type="pathway">
    <text evidence="1">Protein modification; peptidyl-diphthamide biosynthesis.</text>
</comment>
<dbReference type="PANTHER" id="PTHR46042:SF1">
    <property type="entry name" value="DIPHTHINE METHYLTRANSFERASE"/>
    <property type="match status" value="1"/>
</dbReference>
<dbReference type="HOGENOM" id="CLU_036100_0_0_1"/>
<dbReference type="GO" id="GO:0061685">
    <property type="term" value="F:diphthine methylesterase activity"/>
    <property type="evidence" value="ECO:0007669"/>
    <property type="project" value="UniProtKB-EC"/>
</dbReference>
<keyword evidence="2" id="KW-0853">WD repeat</keyword>
<dbReference type="FunCoup" id="G8Y1L6">
    <property type="interactions" value="183"/>
</dbReference>
<name>G8Y1L6_PICSO</name>
<comment type="catalytic activity">
    <reaction evidence="6">
        <text>diphthine methyl ester-[translation elongation factor 2] + H2O = diphthine-[translation elongation factor 2] + methanol + H(+)</text>
        <dbReference type="Rhea" id="RHEA:42656"/>
        <dbReference type="Rhea" id="RHEA-COMP:10172"/>
        <dbReference type="Rhea" id="RHEA-COMP:10173"/>
        <dbReference type="ChEBI" id="CHEBI:15377"/>
        <dbReference type="ChEBI" id="CHEBI:15378"/>
        <dbReference type="ChEBI" id="CHEBI:17790"/>
        <dbReference type="ChEBI" id="CHEBI:79005"/>
        <dbReference type="ChEBI" id="CHEBI:82696"/>
        <dbReference type="EC" id="3.1.1.97"/>
    </reaction>
</comment>
<dbReference type="eggNOG" id="KOG0280">
    <property type="taxonomic scope" value="Eukaryota"/>
</dbReference>
<comment type="similarity">
    <text evidence="4">Belongs to the DPH7 family.</text>
</comment>
<dbReference type="SUPFAM" id="SSF101908">
    <property type="entry name" value="Putative isomerase YbhE"/>
    <property type="match status" value="1"/>
</dbReference>
<evidence type="ECO:0000256" key="6">
    <source>
        <dbReference type="ARBA" id="ARBA00047551"/>
    </source>
</evidence>
<dbReference type="PANTHER" id="PTHR46042">
    <property type="entry name" value="DIPHTHINE METHYLTRANSFERASE"/>
    <property type="match status" value="1"/>
</dbReference>
<reference evidence="7 8" key="1">
    <citation type="journal article" date="2012" name="G3 (Bethesda)">
        <title>Pichia sorbitophila, an interspecies yeast hybrid reveals early steps of genome resolution following polyploidization.</title>
        <authorList>
            <person name="Leh Louis V."/>
            <person name="Despons L."/>
            <person name="Friedrich A."/>
            <person name="Martin T."/>
            <person name="Durrens P."/>
            <person name="Casaregola S."/>
            <person name="Neuveglise C."/>
            <person name="Fairhead C."/>
            <person name="Marck C."/>
            <person name="Cruz J.A."/>
            <person name="Straub M.L."/>
            <person name="Kugler V."/>
            <person name="Sacerdot C."/>
            <person name="Uzunov Z."/>
            <person name="Thierry A."/>
            <person name="Weiss S."/>
            <person name="Bleykasten C."/>
            <person name="De Montigny J."/>
            <person name="Jacques N."/>
            <person name="Jung P."/>
            <person name="Lemaire M."/>
            <person name="Mallet S."/>
            <person name="Morel G."/>
            <person name="Richard G.F."/>
            <person name="Sarkar A."/>
            <person name="Savel G."/>
            <person name="Schacherer J."/>
            <person name="Seret M.L."/>
            <person name="Talla E."/>
            <person name="Samson G."/>
            <person name="Jubin C."/>
            <person name="Poulain J."/>
            <person name="Vacherie B."/>
            <person name="Barbe V."/>
            <person name="Pelletier E."/>
            <person name="Sherman D.J."/>
            <person name="Westhof E."/>
            <person name="Weissenbach J."/>
            <person name="Baret P.V."/>
            <person name="Wincker P."/>
            <person name="Gaillardin C."/>
            <person name="Dujon B."/>
            <person name="Souciet J.L."/>
        </authorList>
    </citation>
    <scope>NUCLEOTIDE SEQUENCE [LARGE SCALE GENOMIC DNA]</scope>
    <source>
        <strain evidence="8">ATCC MYA-4447 / BCRC 22081 / CBS 7064 / NBRC 10061 / NRRL Y-12695</strain>
    </source>
</reference>
<gene>
    <name evidence="7" type="primary">Piso0_005226</name>
    <name evidence="7" type="ORF">GNLVRS01_PISO0N10507g</name>
</gene>
<protein>
    <recommendedName>
        <fullName evidence="5">methylated diphthine methylhydrolase</fullName>
        <ecNumber evidence="5">3.1.1.97</ecNumber>
    </recommendedName>
</protein>
<evidence type="ECO:0000256" key="2">
    <source>
        <dbReference type="ARBA" id="ARBA00022574"/>
    </source>
</evidence>
<dbReference type="OrthoDB" id="1930760at2759"/>
<dbReference type="InterPro" id="IPR015943">
    <property type="entry name" value="WD40/YVTN_repeat-like_dom_sf"/>
</dbReference>
<dbReference type="InterPro" id="IPR052415">
    <property type="entry name" value="Diphthine_MTase"/>
</dbReference>
<dbReference type="InParanoid" id="G8Y1L6"/>
<proteinExistence type="inferred from homology"/>
<dbReference type="OMA" id="LDMKWLP"/>
<dbReference type="SMART" id="SM00320">
    <property type="entry name" value="WD40"/>
    <property type="match status" value="4"/>
</dbReference>
<dbReference type="AlphaFoldDB" id="G8Y1L6"/>
<evidence type="ECO:0000313" key="7">
    <source>
        <dbReference type="EMBL" id="CCE86719.1"/>
    </source>
</evidence>
<keyword evidence="3" id="KW-0677">Repeat</keyword>